<accession>X1MYB2</accession>
<comment type="caution">
    <text evidence="2">The sequence shown here is derived from an EMBL/GenBank/DDBJ whole genome shotgun (WGS) entry which is preliminary data.</text>
</comment>
<evidence type="ECO:0000313" key="2">
    <source>
        <dbReference type="EMBL" id="GAI36717.1"/>
    </source>
</evidence>
<sequence length="66" mass="7404">MKDFHARGRSYCAKHVDFNAWMHLFMGLGIAWLVSLAWHYATLPLVAGVIFLVAGIAMHVYAIRTG</sequence>
<dbReference type="EMBL" id="BARV01026066">
    <property type="protein sequence ID" value="GAI36717.1"/>
    <property type="molecule type" value="Genomic_DNA"/>
</dbReference>
<gene>
    <name evidence="2" type="ORF">S06H3_42194</name>
</gene>
<organism evidence="2">
    <name type="scientific">marine sediment metagenome</name>
    <dbReference type="NCBI Taxonomy" id="412755"/>
    <lineage>
        <taxon>unclassified sequences</taxon>
        <taxon>metagenomes</taxon>
        <taxon>ecological metagenomes</taxon>
    </lineage>
</organism>
<feature type="transmembrane region" description="Helical" evidence="1">
    <location>
        <begin position="45"/>
        <end position="63"/>
    </location>
</feature>
<proteinExistence type="predicted"/>
<name>X1MYB2_9ZZZZ</name>
<protein>
    <recommendedName>
        <fullName evidence="3">DUF962 domain-containing protein</fullName>
    </recommendedName>
</protein>
<keyword evidence="1" id="KW-0812">Transmembrane</keyword>
<dbReference type="AlphaFoldDB" id="X1MYB2"/>
<keyword evidence="1" id="KW-0472">Membrane</keyword>
<reference evidence="2" key="1">
    <citation type="journal article" date="2014" name="Front. Microbiol.">
        <title>High frequency of phylogenetically diverse reductive dehalogenase-homologous genes in deep subseafloor sedimentary metagenomes.</title>
        <authorList>
            <person name="Kawai M."/>
            <person name="Futagami T."/>
            <person name="Toyoda A."/>
            <person name="Takaki Y."/>
            <person name="Nishi S."/>
            <person name="Hori S."/>
            <person name="Arai W."/>
            <person name="Tsubouchi T."/>
            <person name="Morono Y."/>
            <person name="Uchiyama I."/>
            <person name="Ito T."/>
            <person name="Fujiyama A."/>
            <person name="Inagaki F."/>
            <person name="Takami H."/>
        </authorList>
    </citation>
    <scope>NUCLEOTIDE SEQUENCE</scope>
    <source>
        <strain evidence="2">Expedition CK06-06</strain>
    </source>
</reference>
<evidence type="ECO:0000256" key="1">
    <source>
        <dbReference type="SAM" id="Phobius"/>
    </source>
</evidence>
<feature type="transmembrane region" description="Helical" evidence="1">
    <location>
        <begin position="20"/>
        <end position="39"/>
    </location>
</feature>
<keyword evidence="1" id="KW-1133">Transmembrane helix</keyword>
<evidence type="ECO:0008006" key="3">
    <source>
        <dbReference type="Google" id="ProtNLM"/>
    </source>
</evidence>